<evidence type="ECO:0000256" key="4">
    <source>
        <dbReference type="ARBA" id="ARBA00022605"/>
    </source>
</evidence>
<dbReference type="InterPro" id="IPR020867">
    <property type="entry name" value="THF_DH/CycHdrlase_CS"/>
</dbReference>
<dbReference type="Gene3D" id="3.40.50.10860">
    <property type="entry name" value="Leucine Dehydrogenase, chain A, domain 1"/>
    <property type="match status" value="1"/>
</dbReference>
<feature type="binding site" evidence="12">
    <location>
        <begin position="174"/>
        <end position="176"/>
    </location>
    <ligand>
        <name>NADP(+)</name>
        <dbReference type="ChEBI" id="CHEBI:58349"/>
    </ligand>
</feature>
<dbReference type="FunFam" id="3.40.50.720:FF:000006">
    <property type="entry name" value="Bifunctional protein FolD"/>
    <property type="match status" value="1"/>
</dbReference>
<comment type="similarity">
    <text evidence="12">Belongs to the tetrahydrofolate dehydrogenase/cyclohydrolase family.</text>
</comment>
<gene>
    <name evidence="12 15" type="primary">folD</name>
    <name evidence="15" type="ORF">CA13_03830</name>
</gene>
<comment type="pathway">
    <text evidence="1 12">One-carbon metabolism; tetrahydrofolate interconversion.</text>
</comment>
<dbReference type="EC" id="1.5.1.5" evidence="12"/>
<protein>
    <recommendedName>
        <fullName evidence="12">Bifunctional protein FolD</fullName>
    </recommendedName>
    <domain>
        <recommendedName>
            <fullName evidence="12">Methylenetetrahydrofolate dehydrogenase</fullName>
            <ecNumber evidence="12">1.5.1.5</ecNumber>
        </recommendedName>
    </domain>
    <domain>
        <recommendedName>
            <fullName evidence="12">Methenyltetrahydrofolate cyclohydrolase</fullName>
            <ecNumber evidence="12">3.5.4.9</ecNumber>
        </recommendedName>
    </domain>
</protein>
<dbReference type="Proteomes" id="UP000315010">
    <property type="component" value="Unassembled WGS sequence"/>
</dbReference>
<name>A0A5C5YW41_9BACT</name>
<dbReference type="Pfam" id="PF02882">
    <property type="entry name" value="THF_DHG_CYH_C"/>
    <property type="match status" value="1"/>
</dbReference>
<dbReference type="InterPro" id="IPR046346">
    <property type="entry name" value="Aminoacid_DH-like_N_sf"/>
</dbReference>
<dbReference type="HAMAP" id="MF_01576">
    <property type="entry name" value="THF_DHG_CYH"/>
    <property type="match status" value="1"/>
</dbReference>
<dbReference type="SUPFAM" id="SSF53223">
    <property type="entry name" value="Aminoacid dehydrogenase-like, N-terminal domain"/>
    <property type="match status" value="1"/>
</dbReference>
<dbReference type="GO" id="GO:0009086">
    <property type="term" value="P:methionine biosynthetic process"/>
    <property type="evidence" value="ECO:0007669"/>
    <property type="project" value="UniProtKB-KW"/>
</dbReference>
<evidence type="ECO:0000259" key="14">
    <source>
        <dbReference type="Pfam" id="PF02882"/>
    </source>
</evidence>
<comment type="subunit">
    <text evidence="2 12">Homodimer.</text>
</comment>
<dbReference type="PANTHER" id="PTHR48099">
    <property type="entry name" value="C-1-TETRAHYDROFOLATE SYNTHASE, CYTOPLASMIC-RELATED"/>
    <property type="match status" value="1"/>
</dbReference>
<dbReference type="Gene3D" id="3.40.50.720">
    <property type="entry name" value="NAD(P)-binding Rossmann-like Domain"/>
    <property type="match status" value="1"/>
</dbReference>
<sequence length="300" mass="31602">MTAKLLDGKRIAAEIREEVAQDVKATAVSTGQPFRPCLVAVLVGEDPASKVYVRNKQRACEKAGIEGRTHRLPAESTQKDLMDLVAQLNEDPSVNGILVQLPLPKNGNAGAGFNERAVLDAIDPLKDVDCFSPVNVGLLMQGRPRFLPCTPHGIIQLLHRENISVAGKNVVVVGRSDIVGKPMAMMLAQRDGSCGRDVANATVTIAHSRTDDLAGVCRTADCLIAAVGVPEMVKGNMIKPGAVVIDVGINRVGDRLVGDVAFDEASEVASAITPVPGGVGPLTIAMLLHNTVMAAKLQSE</sequence>
<evidence type="ECO:0000313" key="15">
    <source>
        <dbReference type="EMBL" id="TWT78986.1"/>
    </source>
</evidence>
<dbReference type="PANTHER" id="PTHR48099:SF5">
    <property type="entry name" value="C-1-TETRAHYDROFOLATE SYNTHASE, CYTOPLASMIC"/>
    <property type="match status" value="1"/>
</dbReference>
<organism evidence="15 16">
    <name type="scientific">Novipirellula herctigrandis</name>
    <dbReference type="NCBI Taxonomy" id="2527986"/>
    <lineage>
        <taxon>Bacteria</taxon>
        <taxon>Pseudomonadati</taxon>
        <taxon>Planctomycetota</taxon>
        <taxon>Planctomycetia</taxon>
        <taxon>Pirellulales</taxon>
        <taxon>Pirellulaceae</taxon>
        <taxon>Novipirellula</taxon>
    </lineage>
</organism>
<dbReference type="InterPro" id="IPR000672">
    <property type="entry name" value="THF_DH/CycHdrlase"/>
</dbReference>
<proteinExistence type="inferred from homology"/>
<dbReference type="GO" id="GO:0004477">
    <property type="term" value="F:methenyltetrahydrofolate cyclohydrolase activity"/>
    <property type="evidence" value="ECO:0007669"/>
    <property type="project" value="UniProtKB-UniRule"/>
</dbReference>
<evidence type="ECO:0000256" key="11">
    <source>
        <dbReference type="ARBA" id="ARBA00023268"/>
    </source>
</evidence>
<evidence type="ECO:0000256" key="10">
    <source>
        <dbReference type="ARBA" id="ARBA00023167"/>
    </source>
</evidence>
<evidence type="ECO:0000256" key="7">
    <source>
        <dbReference type="ARBA" id="ARBA00022857"/>
    </source>
</evidence>
<dbReference type="NCBIfam" id="NF010783">
    <property type="entry name" value="PRK14186.1"/>
    <property type="match status" value="1"/>
</dbReference>
<comment type="caution">
    <text evidence="15">The sequence shown here is derived from an EMBL/GenBank/DDBJ whole genome shotgun (WGS) entry which is preliminary data.</text>
</comment>
<dbReference type="PRINTS" id="PR00085">
    <property type="entry name" value="THFDHDRGNASE"/>
</dbReference>
<dbReference type="InterPro" id="IPR020630">
    <property type="entry name" value="THF_DH/CycHdrlase_cat_dom"/>
</dbReference>
<evidence type="ECO:0000313" key="16">
    <source>
        <dbReference type="Proteomes" id="UP000315010"/>
    </source>
</evidence>
<evidence type="ECO:0000256" key="8">
    <source>
        <dbReference type="ARBA" id="ARBA00023002"/>
    </source>
</evidence>
<dbReference type="FunFam" id="3.40.50.10860:FF:000005">
    <property type="entry name" value="C-1-tetrahydrofolate synthase, cytoplasmic, putative"/>
    <property type="match status" value="1"/>
</dbReference>
<dbReference type="GO" id="GO:0005829">
    <property type="term" value="C:cytosol"/>
    <property type="evidence" value="ECO:0007669"/>
    <property type="project" value="TreeGrafter"/>
</dbReference>
<keyword evidence="5 12" id="KW-0658">Purine biosynthesis</keyword>
<dbReference type="EMBL" id="SJPJ01000001">
    <property type="protein sequence ID" value="TWT78986.1"/>
    <property type="molecule type" value="Genomic_DNA"/>
</dbReference>
<dbReference type="CDD" id="cd01080">
    <property type="entry name" value="NAD_bind_m-THF_DH_Cyclohyd"/>
    <property type="match status" value="1"/>
</dbReference>
<keyword evidence="11 12" id="KW-0511">Multifunctional enzyme</keyword>
<feature type="domain" description="Tetrahydrofolate dehydrogenase/cyclohydrolase NAD(P)-binding" evidence="14">
    <location>
        <begin position="148"/>
        <end position="298"/>
    </location>
</feature>
<evidence type="ECO:0000256" key="1">
    <source>
        <dbReference type="ARBA" id="ARBA00004777"/>
    </source>
</evidence>
<keyword evidence="10 12" id="KW-0486">Methionine biosynthesis</keyword>
<evidence type="ECO:0000256" key="2">
    <source>
        <dbReference type="ARBA" id="ARBA00011738"/>
    </source>
</evidence>
<keyword evidence="7 12" id="KW-0521">NADP</keyword>
<accession>A0A5C5YW41</accession>
<comment type="catalytic activity">
    <reaction evidence="12">
        <text>(6R)-5,10-methylene-5,6,7,8-tetrahydrofolate + NADP(+) = (6R)-5,10-methenyltetrahydrofolate + NADPH</text>
        <dbReference type="Rhea" id="RHEA:22812"/>
        <dbReference type="ChEBI" id="CHEBI:15636"/>
        <dbReference type="ChEBI" id="CHEBI:57455"/>
        <dbReference type="ChEBI" id="CHEBI:57783"/>
        <dbReference type="ChEBI" id="CHEBI:58349"/>
        <dbReference type="EC" id="1.5.1.5"/>
    </reaction>
</comment>
<feature type="domain" description="Tetrahydrofolate dehydrogenase/cyclohydrolase catalytic" evidence="13">
    <location>
        <begin position="6"/>
        <end position="129"/>
    </location>
</feature>
<evidence type="ECO:0000256" key="3">
    <source>
        <dbReference type="ARBA" id="ARBA00022563"/>
    </source>
</evidence>
<keyword evidence="9 12" id="KW-0368">Histidine biosynthesis</keyword>
<dbReference type="Pfam" id="PF00763">
    <property type="entry name" value="THF_DHG_CYH"/>
    <property type="match status" value="1"/>
</dbReference>
<dbReference type="EC" id="3.5.4.9" evidence="12"/>
<dbReference type="GO" id="GO:0006164">
    <property type="term" value="P:purine nucleotide biosynthetic process"/>
    <property type="evidence" value="ECO:0007669"/>
    <property type="project" value="UniProtKB-KW"/>
</dbReference>
<dbReference type="GO" id="GO:0004488">
    <property type="term" value="F:methylenetetrahydrofolate dehydrogenase (NADP+) activity"/>
    <property type="evidence" value="ECO:0007669"/>
    <property type="project" value="UniProtKB-UniRule"/>
</dbReference>
<evidence type="ECO:0000256" key="6">
    <source>
        <dbReference type="ARBA" id="ARBA00022801"/>
    </source>
</evidence>
<dbReference type="SUPFAM" id="SSF51735">
    <property type="entry name" value="NAD(P)-binding Rossmann-fold domains"/>
    <property type="match status" value="1"/>
</dbReference>
<dbReference type="GO" id="GO:0000105">
    <property type="term" value="P:L-histidine biosynthetic process"/>
    <property type="evidence" value="ECO:0007669"/>
    <property type="project" value="UniProtKB-KW"/>
</dbReference>
<keyword evidence="6 12" id="KW-0378">Hydrolase</keyword>
<dbReference type="GO" id="GO:0035999">
    <property type="term" value="P:tetrahydrofolate interconversion"/>
    <property type="evidence" value="ECO:0007669"/>
    <property type="project" value="UniProtKB-UniRule"/>
</dbReference>
<dbReference type="PROSITE" id="PS00766">
    <property type="entry name" value="THF_DHG_CYH_1"/>
    <property type="match status" value="1"/>
</dbReference>
<keyword evidence="4 12" id="KW-0028">Amino-acid biosynthesis</keyword>
<dbReference type="InterPro" id="IPR036291">
    <property type="entry name" value="NAD(P)-bd_dom_sf"/>
</dbReference>
<dbReference type="OrthoDB" id="9803580at2"/>
<dbReference type="InterPro" id="IPR020631">
    <property type="entry name" value="THF_DH/CycHdrlase_NAD-bd_dom"/>
</dbReference>
<comment type="caution">
    <text evidence="12">Lacks conserved residue(s) required for the propagation of feature annotation.</text>
</comment>
<dbReference type="RefSeq" id="WP_146394186.1">
    <property type="nucleotide sequence ID" value="NZ_SJPJ01000001.1"/>
</dbReference>
<feature type="binding site" evidence="12">
    <location>
        <position position="249"/>
    </location>
    <ligand>
        <name>NADP(+)</name>
        <dbReference type="ChEBI" id="CHEBI:58349"/>
    </ligand>
</feature>
<keyword evidence="8 12" id="KW-0560">Oxidoreductase</keyword>
<keyword evidence="16" id="KW-1185">Reference proteome</keyword>
<evidence type="ECO:0000256" key="5">
    <source>
        <dbReference type="ARBA" id="ARBA00022755"/>
    </source>
</evidence>
<dbReference type="AlphaFoldDB" id="A0A5C5YW41"/>
<evidence type="ECO:0000256" key="9">
    <source>
        <dbReference type="ARBA" id="ARBA00023102"/>
    </source>
</evidence>
<reference evidence="15 16" key="1">
    <citation type="submission" date="2019-02" db="EMBL/GenBank/DDBJ databases">
        <title>Deep-cultivation of Planctomycetes and their phenomic and genomic characterization uncovers novel biology.</title>
        <authorList>
            <person name="Wiegand S."/>
            <person name="Jogler M."/>
            <person name="Boedeker C."/>
            <person name="Pinto D."/>
            <person name="Vollmers J."/>
            <person name="Rivas-Marin E."/>
            <person name="Kohn T."/>
            <person name="Peeters S.H."/>
            <person name="Heuer A."/>
            <person name="Rast P."/>
            <person name="Oberbeckmann S."/>
            <person name="Bunk B."/>
            <person name="Jeske O."/>
            <person name="Meyerdierks A."/>
            <person name="Storesund J.E."/>
            <person name="Kallscheuer N."/>
            <person name="Luecker S."/>
            <person name="Lage O.M."/>
            <person name="Pohl T."/>
            <person name="Merkel B.J."/>
            <person name="Hornburger P."/>
            <person name="Mueller R.-W."/>
            <person name="Bruemmer F."/>
            <person name="Labrenz M."/>
            <person name="Spormann A.M."/>
            <person name="Op Den Camp H."/>
            <person name="Overmann J."/>
            <person name="Amann R."/>
            <person name="Jetten M.S.M."/>
            <person name="Mascher T."/>
            <person name="Medema M.H."/>
            <person name="Devos D.P."/>
            <person name="Kaster A.-K."/>
            <person name="Ovreas L."/>
            <person name="Rohde M."/>
            <person name="Galperin M.Y."/>
            <person name="Jogler C."/>
        </authorList>
    </citation>
    <scope>NUCLEOTIDE SEQUENCE [LARGE SCALE GENOMIC DNA]</scope>
    <source>
        <strain evidence="15 16">CA13</strain>
    </source>
</reference>
<comment type="catalytic activity">
    <reaction evidence="12">
        <text>(6R)-5,10-methenyltetrahydrofolate + H2O = (6R)-10-formyltetrahydrofolate + H(+)</text>
        <dbReference type="Rhea" id="RHEA:23700"/>
        <dbReference type="ChEBI" id="CHEBI:15377"/>
        <dbReference type="ChEBI" id="CHEBI:15378"/>
        <dbReference type="ChEBI" id="CHEBI:57455"/>
        <dbReference type="ChEBI" id="CHEBI:195366"/>
        <dbReference type="EC" id="3.5.4.9"/>
    </reaction>
</comment>
<comment type="function">
    <text evidence="12">Catalyzes the oxidation of 5,10-methylenetetrahydrofolate to 5,10-methenyltetrahydrofolate and then the hydrolysis of 5,10-methenyltetrahydrofolate to 10-formyltetrahydrofolate.</text>
</comment>
<evidence type="ECO:0000259" key="13">
    <source>
        <dbReference type="Pfam" id="PF00763"/>
    </source>
</evidence>
<dbReference type="UniPathway" id="UPA00193"/>
<evidence type="ECO:0000256" key="12">
    <source>
        <dbReference type="HAMAP-Rule" id="MF_01576"/>
    </source>
</evidence>
<keyword evidence="3 12" id="KW-0554">One-carbon metabolism</keyword>